<evidence type="ECO:0000313" key="1">
    <source>
        <dbReference type="EMBL" id="CAH9103792.1"/>
    </source>
</evidence>
<organism evidence="1 2">
    <name type="scientific">Cuscuta europaea</name>
    <name type="common">European dodder</name>
    <dbReference type="NCBI Taxonomy" id="41803"/>
    <lineage>
        <taxon>Eukaryota</taxon>
        <taxon>Viridiplantae</taxon>
        <taxon>Streptophyta</taxon>
        <taxon>Embryophyta</taxon>
        <taxon>Tracheophyta</taxon>
        <taxon>Spermatophyta</taxon>
        <taxon>Magnoliopsida</taxon>
        <taxon>eudicotyledons</taxon>
        <taxon>Gunneridae</taxon>
        <taxon>Pentapetalae</taxon>
        <taxon>asterids</taxon>
        <taxon>lamiids</taxon>
        <taxon>Solanales</taxon>
        <taxon>Convolvulaceae</taxon>
        <taxon>Cuscuteae</taxon>
        <taxon>Cuscuta</taxon>
        <taxon>Cuscuta subgen. Cuscuta</taxon>
    </lineage>
</organism>
<evidence type="ECO:0000313" key="2">
    <source>
        <dbReference type="Proteomes" id="UP001152484"/>
    </source>
</evidence>
<gene>
    <name evidence="1" type="ORF">CEURO_LOCUS16275</name>
</gene>
<proteinExistence type="predicted"/>
<reference evidence="1" key="1">
    <citation type="submission" date="2022-07" db="EMBL/GenBank/DDBJ databases">
        <authorList>
            <person name="Macas J."/>
            <person name="Novak P."/>
            <person name="Neumann P."/>
        </authorList>
    </citation>
    <scope>NUCLEOTIDE SEQUENCE</scope>
</reference>
<dbReference type="Proteomes" id="UP001152484">
    <property type="component" value="Unassembled WGS sequence"/>
</dbReference>
<dbReference type="AlphaFoldDB" id="A0A9P1EG03"/>
<name>A0A9P1EG03_CUSEU</name>
<keyword evidence="2" id="KW-1185">Reference proteome</keyword>
<comment type="caution">
    <text evidence="1">The sequence shown here is derived from an EMBL/GenBank/DDBJ whole genome shotgun (WGS) entry which is preliminary data.</text>
</comment>
<dbReference type="EMBL" id="CAMAPE010000045">
    <property type="protein sequence ID" value="CAH9103792.1"/>
    <property type="molecule type" value="Genomic_DNA"/>
</dbReference>
<dbReference type="OrthoDB" id="786029at2759"/>
<sequence length="155" mass="17542">MCPNLPLLSFPIRLSSRKVFTQLVVYETFLHYCFHFKEYGHHPFICKKLAEKEKGVFEDKGHSVEGTQDIRKEVGTLVTTQEEKSEKEAQTFVTESGDIEELVMEVIENGSEQMVDPNPVKAIAEAKEKSRGGHKTQTELVPNRPVVVPNRISGI</sequence>
<accession>A0A9P1EG03</accession>
<protein>
    <submittedName>
        <fullName evidence="1">Uncharacterized protein</fullName>
    </submittedName>
</protein>